<evidence type="ECO:0000313" key="3">
    <source>
        <dbReference type="Proteomes" id="UP001365128"/>
    </source>
</evidence>
<evidence type="ECO:0000256" key="1">
    <source>
        <dbReference type="SAM" id="SignalP"/>
    </source>
</evidence>
<protein>
    <submittedName>
        <fullName evidence="2">Uncharacterized protein</fullName>
    </submittedName>
</protein>
<organism evidence="2 3">
    <name type="scientific">Phyllosticta citricarpa</name>
    <dbReference type="NCBI Taxonomy" id="55181"/>
    <lineage>
        <taxon>Eukaryota</taxon>
        <taxon>Fungi</taxon>
        <taxon>Dikarya</taxon>
        <taxon>Ascomycota</taxon>
        <taxon>Pezizomycotina</taxon>
        <taxon>Dothideomycetes</taxon>
        <taxon>Dothideomycetes incertae sedis</taxon>
        <taxon>Botryosphaeriales</taxon>
        <taxon>Phyllostictaceae</taxon>
        <taxon>Phyllosticta</taxon>
    </lineage>
</organism>
<feature type="chain" id="PRO_5046144982" evidence="1">
    <location>
        <begin position="18"/>
        <end position="279"/>
    </location>
</feature>
<evidence type="ECO:0000313" key="2">
    <source>
        <dbReference type="EMBL" id="KAK7548117.1"/>
    </source>
</evidence>
<dbReference type="EMBL" id="JBBPDW010000011">
    <property type="protein sequence ID" value="KAK7548117.1"/>
    <property type="molecule type" value="Genomic_DNA"/>
</dbReference>
<sequence>MQFKITLVSLFAALAIASPLEKRCTANGGSCTQLSQCCSGNCEYDSSIGLVCKAAAREEDVISDGTSSGSGPVQLEKRCSANGVQCNFNNAECCSDICLYNWDEGKAFCSAPLKEKREPEPEPEPLLEKRCTANGGACNFQNSECCSGNCLYKLGDSTAYCAAASKREAEPEAKPEPVAEAEPVLEKRCTANGGACNFQNSECCSGNCLYKLGDSTAYCAAASKREAEPEAKPEPEAEAEPKLEKRCTADGGTCNLNNAECCSGRCYWDLSGRPYCRAA</sequence>
<name>A0ABR1MFM1_9PEZI</name>
<proteinExistence type="predicted"/>
<accession>A0ABR1MFM1</accession>
<dbReference type="Proteomes" id="UP001365128">
    <property type="component" value="Unassembled WGS sequence"/>
</dbReference>
<reference evidence="2 3" key="1">
    <citation type="submission" date="2024-04" db="EMBL/GenBank/DDBJ databases">
        <title>Phyllosticta paracitricarpa is synonymous to the EU quarantine fungus P. citricarpa based on phylogenomic analyses.</title>
        <authorList>
            <consortium name="Lawrence Berkeley National Laboratory"/>
            <person name="Van Ingen-Buijs V.A."/>
            <person name="Van Westerhoven A.C."/>
            <person name="Haridas S."/>
            <person name="Skiadas P."/>
            <person name="Martin F."/>
            <person name="Groenewald J.Z."/>
            <person name="Crous P.W."/>
            <person name="Seidl M.F."/>
        </authorList>
    </citation>
    <scope>NUCLEOTIDE SEQUENCE [LARGE SCALE GENOMIC DNA]</scope>
    <source>
        <strain evidence="2 3">CBS 122670</strain>
    </source>
</reference>
<gene>
    <name evidence="2" type="ORF">IWX46DRAFT_580110</name>
</gene>
<feature type="signal peptide" evidence="1">
    <location>
        <begin position="1"/>
        <end position="17"/>
    </location>
</feature>
<keyword evidence="3" id="KW-1185">Reference proteome</keyword>
<keyword evidence="1" id="KW-0732">Signal</keyword>
<comment type="caution">
    <text evidence="2">The sequence shown here is derived from an EMBL/GenBank/DDBJ whole genome shotgun (WGS) entry which is preliminary data.</text>
</comment>